<evidence type="ECO:0000313" key="3">
    <source>
        <dbReference type="EMBL" id="CCI83024.1"/>
    </source>
</evidence>
<reference evidence="3 6" key="1">
    <citation type="journal article" date="2012" name="J. Bacteriol.">
        <title>Draft Genome Sequence of Turicella otitidis ATCC 51513, Isolated from Middle Ear Fluid from a Child with Otitis Media.</title>
        <authorList>
            <person name="Brinkrolf K."/>
            <person name="Schneider J."/>
            <person name="Knecht M."/>
            <person name="Ruckert C."/>
            <person name="Tauch A."/>
        </authorList>
    </citation>
    <scope>NUCLEOTIDE SEQUENCE [LARGE SCALE GENOMIC DNA]</scope>
    <source>
        <strain evidence="3 6">ATCC 51513</strain>
    </source>
</reference>
<feature type="chain" id="PRO_5038286659" evidence="2">
    <location>
        <begin position="24"/>
        <end position="332"/>
    </location>
</feature>
<dbReference type="EMBL" id="CAJZ01000037">
    <property type="protein sequence ID" value="CCI83024.1"/>
    <property type="molecule type" value="Genomic_DNA"/>
</dbReference>
<dbReference type="AlphaFoldDB" id="I7LBD6"/>
<accession>I7LBD6</accession>
<keyword evidence="2" id="KW-0732">Signal</keyword>
<dbReference type="STRING" id="29321.AAV33_05475"/>
<feature type="region of interest" description="Disordered" evidence="1">
    <location>
        <begin position="86"/>
        <end position="105"/>
    </location>
</feature>
<evidence type="ECO:0000313" key="4">
    <source>
        <dbReference type="EMBL" id="EJZ82839.1"/>
    </source>
</evidence>
<gene>
    <name evidence="3" type="ORF">BN46_0276</name>
    <name evidence="4" type="ORF">HMPREF9719_00241</name>
</gene>
<dbReference type="eggNOG" id="ENOG502Z9YC">
    <property type="taxonomic scope" value="Bacteria"/>
</dbReference>
<evidence type="ECO:0000256" key="2">
    <source>
        <dbReference type="SAM" id="SignalP"/>
    </source>
</evidence>
<reference evidence="4 5" key="2">
    <citation type="submission" date="2012-08" db="EMBL/GenBank/DDBJ databases">
        <title>The Genome Sequence of Turicella otitidis ATCC 51513.</title>
        <authorList>
            <consortium name="The Broad Institute Genome Sequencing Platform"/>
            <person name="Earl A."/>
            <person name="Ward D."/>
            <person name="Feldgarden M."/>
            <person name="Gevers D."/>
            <person name="Huys G."/>
            <person name="Walker B."/>
            <person name="Young S.K."/>
            <person name="Zeng Q."/>
            <person name="Gargeya S."/>
            <person name="Fitzgerald M."/>
            <person name="Haas B."/>
            <person name="Abouelleil A."/>
            <person name="Alvarado L."/>
            <person name="Arachchi H.M."/>
            <person name="Berlin A.M."/>
            <person name="Chapman S.B."/>
            <person name="Goldberg J."/>
            <person name="Griggs A."/>
            <person name="Gujja S."/>
            <person name="Hansen M."/>
            <person name="Howarth C."/>
            <person name="Imamovic A."/>
            <person name="Larimer J."/>
            <person name="McCowen C."/>
            <person name="Montmayeur A."/>
            <person name="Murphy C."/>
            <person name="Neiman D."/>
            <person name="Pearson M."/>
            <person name="Priest M."/>
            <person name="Roberts A."/>
            <person name="Saif S."/>
            <person name="Shea T."/>
            <person name="Sisk P."/>
            <person name="Sykes S."/>
            <person name="Wortman J."/>
            <person name="Nusbaum C."/>
            <person name="Birren B."/>
        </authorList>
    </citation>
    <scope>NUCLEOTIDE SEQUENCE [LARGE SCALE GENOMIC DNA]</scope>
    <source>
        <strain evidence="4 5">ATCC 51513</strain>
    </source>
</reference>
<dbReference type="OrthoDB" id="4566419at2"/>
<dbReference type="Proteomes" id="UP000006078">
    <property type="component" value="Unassembled WGS sequence"/>
</dbReference>
<proteinExistence type="predicted"/>
<keyword evidence="5" id="KW-1185">Reference proteome</keyword>
<dbReference type="EMBL" id="AHAE01000016">
    <property type="protein sequence ID" value="EJZ82839.1"/>
    <property type="molecule type" value="Genomic_DNA"/>
</dbReference>
<evidence type="ECO:0000313" key="6">
    <source>
        <dbReference type="Proteomes" id="UP000011016"/>
    </source>
</evidence>
<evidence type="ECO:0000256" key="1">
    <source>
        <dbReference type="SAM" id="MobiDB-lite"/>
    </source>
</evidence>
<organism evidence="3 6">
    <name type="scientific">Corynebacterium otitidis ATCC 51513</name>
    <dbReference type="NCBI Taxonomy" id="883169"/>
    <lineage>
        <taxon>Bacteria</taxon>
        <taxon>Bacillati</taxon>
        <taxon>Actinomycetota</taxon>
        <taxon>Actinomycetes</taxon>
        <taxon>Mycobacteriales</taxon>
        <taxon>Corynebacteriaceae</taxon>
        <taxon>Corynebacterium</taxon>
    </lineage>
</organism>
<sequence>MNPRNLQRAARAVAAVGLAAALAAGCADEPDDAPATDEAVRLDVDPTRVMLHDEGETPGEILTFLDHSEDASGTGKVRVGRGFDQEVRPGADADPAPPSGLPDGLVDHERLELDWSSGPADTADPGEQADEREVTYRGAAGGDVAEGFELTARTTTSGELIEVALAAPEEADDTDRLAAEDALLTWLSLPVVFPDQPVGVGARWSVDSRVAGEESLLQTTTYTLVSHDGDDVELDVDVEQRPALGALQIGRAPAGGGSEAGEIGDVEELEEESLEVQSSRTTASGRLSLNLAAPLPTAGEVRYTTRVVYGGEEELAVVQDAETRLAFGPDAE</sequence>
<evidence type="ECO:0000313" key="5">
    <source>
        <dbReference type="Proteomes" id="UP000006078"/>
    </source>
</evidence>
<dbReference type="PROSITE" id="PS51257">
    <property type="entry name" value="PROKAR_LIPOPROTEIN"/>
    <property type="match status" value="1"/>
</dbReference>
<comment type="caution">
    <text evidence="3">The sequence shown here is derived from an EMBL/GenBank/DDBJ whole genome shotgun (WGS) entry which is preliminary data.</text>
</comment>
<dbReference type="RefSeq" id="WP_004600131.1">
    <property type="nucleotide sequence ID" value="NZ_HF541865.1"/>
</dbReference>
<feature type="signal peptide" evidence="2">
    <location>
        <begin position="1"/>
        <end position="23"/>
    </location>
</feature>
<name>I7LBD6_9CORY</name>
<dbReference type="HOGENOM" id="CLU_050994_0_0_11"/>
<dbReference type="Proteomes" id="UP000011016">
    <property type="component" value="Unassembled WGS sequence"/>
</dbReference>
<protein>
    <submittedName>
        <fullName evidence="3">Putative secreted protein</fullName>
    </submittedName>
</protein>